<dbReference type="Proteomes" id="UP001193389">
    <property type="component" value="Chromosome"/>
</dbReference>
<accession>A0A5K7S8F7</accession>
<proteinExistence type="predicted"/>
<dbReference type="Gene3D" id="3.20.20.80">
    <property type="entry name" value="Glycosidases"/>
    <property type="match status" value="1"/>
</dbReference>
<dbReference type="InterPro" id="IPR017853">
    <property type="entry name" value="GH"/>
</dbReference>
<protein>
    <submittedName>
        <fullName evidence="2">Uncharacterized protein</fullName>
    </submittedName>
</protein>
<dbReference type="KEGG" id="anf:AQPE_1944"/>
<feature type="chain" id="PRO_5024319747" evidence="1">
    <location>
        <begin position="18"/>
        <end position="362"/>
    </location>
</feature>
<organism evidence="2 3">
    <name type="scientific">Aquipluma nitroreducens</name>
    <dbReference type="NCBI Taxonomy" id="2010828"/>
    <lineage>
        <taxon>Bacteria</taxon>
        <taxon>Pseudomonadati</taxon>
        <taxon>Bacteroidota</taxon>
        <taxon>Bacteroidia</taxon>
        <taxon>Marinilabiliales</taxon>
        <taxon>Prolixibacteraceae</taxon>
        <taxon>Aquipluma</taxon>
    </lineage>
</organism>
<name>A0A5K7S8F7_9BACT</name>
<evidence type="ECO:0000313" key="2">
    <source>
        <dbReference type="EMBL" id="BBE17787.1"/>
    </source>
</evidence>
<keyword evidence="1" id="KW-0732">Signal</keyword>
<dbReference type="SUPFAM" id="SSF51445">
    <property type="entry name" value="(Trans)glycosidases"/>
    <property type="match status" value="1"/>
</dbReference>
<gene>
    <name evidence="2" type="ORF">AQPE_1944</name>
</gene>
<reference evidence="2" key="1">
    <citation type="journal article" date="2020" name="Int. J. Syst. Evol. Microbiol.">
        <title>Aquipluma nitroreducens gen. nov. sp. nov., a novel facultatively anaerobic bacterium isolated from a freshwater lake.</title>
        <authorList>
            <person name="Watanabe M."/>
            <person name="Kojima H."/>
            <person name="Fukui M."/>
        </authorList>
    </citation>
    <scope>NUCLEOTIDE SEQUENCE</scope>
    <source>
        <strain evidence="2">MeG22</strain>
    </source>
</reference>
<dbReference type="EMBL" id="AP018694">
    <property type="protein sequence ID" value="BBE17787.1"/>
    <property type="molecule type" value="Genomic_DNA"/>
</dbReference>
<evidence type="ECO:0000313" key="3">
    <source>
        <dbReference type="Proteomes" id="UP001193389"/>
    </source>
</evidence>
<dbReference type="AlphaFoldDB" id="A0A5K7S8F7"/>
<dbReference type="RefSeq" id="WP_318350759.1">
    <property type="nucleotide sequence ID" value="NZ_AP018694.1"/>
</dbReference>
<keyword evidence="3" id="KW-1185">Reference proteome</keyword>
<feature type="signal peptide" evidence="1">
    <location>
        <begin position="1"/>
        <end position="17"/>
    </location>
</feature>
<evidence type="ECO:0000256" key="1">
    <source>
        <dbReference type="SAM" id="SignalP"/>
    </source>
</evidence>
<dbReference type="PROSITE" id="PS51257">
    <property type="entry name" value="PROKAR_LIPOPROTEIN"/>
    <property type="match status" value="1"/>
</dbReference>
<sequence>MKKHLFILAMASTLLFAACQNAPKKAEKTEPVSTRWNETQAQQWSAENGWLRGSNFNPSTAINQLETWQAESFDTTTINRELGWAQGIGMNVMRVYLHHVAWEVDKEGFKNRMGTYLTIASKHGIKTVFCIFDDCWNPTYKAGKQPEPKIGVHNSGWVRDPGDLLYTDTTLIKTLEAYVKDILTTFKDDKRIAIWDLYNEPGNSGYGNKSLPLLKKVFEWGWEVRPSQPLSSGVWSLALSDLNKFQVENSDIITYHNYESPEKHQAAIDTLKKYNRPLVCTEYMARRNNSLFTNIMPMLKAQNIGAINWGLVAGKSNTKYAWDEPIADGSEPKLWFHEIFHPDGTPYKQEEVDLIKSLTLTK</sequence>